<accession>A0AAU9I6N4</accession>
<keyword evidence="3" id="KW-1185">Reference proteome</keyword>
<dbReference type="SMART" id="SM00698">
    <property type="entry name" value="MORN"/>
    <property type="match status" value="6"/>
</dbReference>
<dbReference type="Gene3D" id="2.20.110.10">
    <property type="entry name" value="Histone H3 K4-specific methyltransferase SET7/9 N-terminal domain"/>
    <property type="match status" value="3"/>
</dbReference>
<gene>
    <name evidence="2" type="ORF">BSTOLATCC_MIC146</name>
</gene>
<evidence type="ECO:0000313" key="3">
    <source>
        <dbReference type="Proteomes" id="UP001162131"/>
    </source>
</evidence>
<comment type="caution">
    <text evidence="2">The sequence shown here is derived from an EMBL/GenBank/DDBJ whole genome shotgun (WGS) entry which is preliminary data.</text>
</comment>
<name>A0AAU9I6N4_9CILI</name>
<evidence type="ECO:0000256" key="1">
    <source>
        <dbReference type="ARBA" id="ARBA00022737"/>
    </source>
</evidence>
<dbReference type="AlphaFoldDB" id="A0AAU9I6N4"/>
<dbReference type="InterPro" id="IPR003409">
    <property type="entry name" value="MORN"/>
</dbReference>
<dbReference type="SUPFAM" id="SSF82185">
    <property type="entry name" value="Histone H3 K4-specific methyltransferase SET7/9 N-terminal domain"/>
    <property type="match status" value="1"/>
</dbReference>
<dbReference type="Pfam" id="PF02493">
    <property type="entry name" value="MORN"/>
    <property type="match status" value="7"/>
</dbReference>
<evidence type="ECO:0000313" key="2">
    <source>
        <dbReference type="EMBL" id="CAG9309932.1"/>
    </source>
</evidence>
<dbReference type="PANTHER" id="PTHR23084:SF263">
    <property type="entry name" value="MORN REPEAT-CONTAINING PROTEIN 1"/>
    <property type="match status" value="1"/>
</dbReference>
<sequence>MEEQEVQTKCPETFTSILKLADNELNWAEIHQDLEELNWLQKDTTKEDDIINGAWKVCDRWAVSVLEGEPIFKITKVNRVKMFVNEIVYNLVNNKEKLRQVCLACKKQGSELAFFKKAKTMLSAENEEDKLCALALTINNIYKDLKQTFSALFMHLDKYLTLEINKNLATFLDEQFFNQVINPVKFQLEENPQVKPLLDEYDRNYISPSSYGGYSSIGYSSYSSYSSYPKENVYLGELDDDGRRTGYGKITHFNGDTYEGYWEDDKPHGKGIYSWKDWGRYEGDFNKGAISGNGKRIYTSGNVYVGEFTNGKKQGRGELRFKNGDVYEGEFDDEDFHGKGRYTWKSGDVFEGTFKRDKREGRGTLTLSTGEVIEGEWKDGVMCQQENTQS</sequence>
<proteinExistence type="predicted"/>
<organism evidence="2 3">
    <name type="scientific">Blepharisma stoltei</name>
    <dbReference type="NCBI Taxonomy" id="1481888"/>
    <lineage>
        <taxon>Eukaryota</taxon>
        <taxon>Sar</taxon>
        <taxon>Alveolata</taxon>
        <taxon>Ciliophora</taxon>
        <taxon>Postciliodesmatophora</taxon>
        <taxon>Heterotrichea</taxon>
        <taxon>Heterotrichida</taxon>
        <taxon>Blepharismidae</taxon>
        <taxon>Blepharisma</taxon>
    </lineage>
</organism>
<dbReference type="PANTHER" id="PTHR23084">
    <property type="entry name" value="PHOSPHATIDYLINOSITOL-4-PHOSPHATE 5-KINASE RELATED"/>
    <property type="match status" value="1"/>
</dbReference>
<evidence type="ECO:0008006" key="4">
    <source>
        <dbReference type="Google" id="ProtNLM"/>
    </source>
</evidence>
<reference evidence="2" key="1">
    <citation type="submission" date="2021-09" db="EMBL/GenBank/DDBJ databases">
        <authorList>
            <consortium name="AG Swart"/>
            <person name="Singh M."/>
            <person name="Singh A."/>
            <person name="Seah K."/>
            <person name="Emmerich C."/>
        </authorList>
    </citation>
    <scope>NUCLEOTIDE SEQUENCE</scope>
    <source>
        <strain evidence="2">ATCC30299</strain>
    </source>
</reference>
<dbReference type="EMBL" id="CAJZBQ010000001">
    <property type="protein sequence ID" value="CAG9309932.1"/>
    <property type="molecule type" value="Genomic_DNA"/>
</dbReference>
<keyword evidence="1" id="KW-0677">Repeat</keyword>
<dbReference type="Proteomes" id="UP001162131">
    <property type="component" value="Unassembled WGS sequence"/>
</dbReference>
<protein>
    <recommendedName>
        <fullName evidence="4">MORN repeat protein</fullName>
    </recommendedName>
</protein>